<organism evidence="2 3">
    <name type="scientific">Blumeria hordei</name>
    <name type="common">Barley powdery mildew</name>
    <name type="synonym">Blumeria graminis f. sp. hordei</name>
    <dbReference type="NCBI Taxonomy" id="2867405"/>
    <lineage>
        <taxon>Eukaryota</taxon>
        <taxon>Fungi</taxon>
        <taxon>Dikarya</taxon>
        <taxon>Ascomycota</taxon>
        <taxon>Pezizomycotina</taxon>
        <taxon>Leotiomycetes</taxon>
        <taxon>Erysiphales</taxon>
        <taxon>Erysiphaceae</taxon>
        <taxon>Blumeria</taxon>
    </lineage>
</organism>
<gene>
    <name evidence="2" type="ORF">BLGHR1_11079</name>
</gene>
<keyword evidence="1" id="KW-0732">Signal</keyword>
<feature type="signal peptide" evidence="1">
    <location>
        <begin position="1"/>
        <end position="26"/>
    </location>
</feature>
<dbReference type="AlphaFoldDB" id="A0A383UL99"/>
<protein>
    <submittedName>
        <fullName evidence="2">Uncharacterized protein</fullName>
    </submittedName>
</protein>
<dbReference type="Gene3D" id="3.30.420.10">
    <property type="entry name" value="Ribonuclease H-like superfamily/Ribonuclease H"/>
    <property type="match status" value="1"/>
</dbReference>
<sequence length="104" mass="11993">MDGMVSMRPLLFVIWKMFLITHQVQWKKSAKGSFCRPSFRPSRMILTRLELTETQRTPDSIRKIAKEAWDFVSPKDLVRLIESWPARCQAVVDANGGPTRCQGL</sequence>
<dbReference type="EMBL" id="UNSH01000009">
    <property type="protein sequence ID" value="SZF00345.1"/>
    <property type="molecule type" value="Genomic_DNA"/>
</dbReference>
<name>A0A383UL99_BLUHO</name>
<accession>A0A383UL99</accession>
<dbReference type="InterPro" id="IPR036397">
    <property type="entry name" value="RNaseH_sf"/>
</dbReference>
<dbReference type="Proteomes" id="UP000275772">
    <property type="component" value="Unassembled WGS sequence"/>
</dbReference>
<dbReference type="GO" id="GO:0003676">
    <property type="term" value="F:nucleic acid binding"/>
    <property type="evidence" value="ECO:0007669"/>
    <property type="project" value="InterPro"/>
</dbReference>
<reference evidence="2 3" key="1">
    <citation type="submission" date="2017-11" db="EMBL/GenBank/DDBJ databases">
        <authorList>
            <person name="Kracher B."/>
        </authorList>
    </citation>
    <scope>NUCLEOTIDE SEQUENCE [LARGE SCALE GENOMIC DNA]</scope>
    <source>
        <strain evidence="2 3">RACE1</strain>
    </source>
</reference>
<dbReference type="VEuPathDB" id="FungiDB:BLGHR1_11079"/>
<evidence type="ECO:0000313" key="2">
    <source>
        <dbReference type="EMBL" id="SZF00345.1"/>
    </source>
</evidence>
<evidence type="ECO:0000256" key="1">
    <source>
        <dbReference type="SAM" id="SignalP"/>
    </source>
</evidence>
<proteinExistence type="predicted"/>
<evidence type="ECO:0000313" key="3">
    <source>
        <dbReference type="Proteomes" id="UP000275772"/>
    </source>
</evidence>
<feature type="chain" id="PRO_5017020963" evidence="1">
    <location>
        <begin position="27"/>
        <end position="104"/>
    </location>
</feature>